<evidence type="ECO:0000313" key="2">
    <source>
        <dbReference type="EMBL" id="OBU68507.1"/>
    </source>
</evidence>
<organism evidence="2 3">
    <name type="scientific">Stenotrophomonas maltophilia</name>
    <name type="common">Pseudomonas maltophilia</name>
    <name type="synonym">Xanthomonas maltophilia</name>
    <dbReference type="NCBI Taxonomy" id="40324"/>
    <lineage>
        <taxon>Bacteria</taxon>
        <taxon>Pseudomonadati</taxon>
        <taxon>Pseudomonadota</taxon>
        <taxon>Gammaproteobacteria</taxon>
        <taxon>Lysobacterales</taxon>
        <taxon>Lysobacteraceae</taxon>
        <taxon>Stenotrophomonas</taxon>
        <taxon>Stenotrophomonas maltophilia group</taxon>
    </lineage>
</organism>
<keyword evidence="1" id="KW-0472">Membrane</keyword>
<dbReference type="RefSeq" id="WP_065198626.1">
    <property type="nucleotide sequence ID" value="NZ_LYVJ01000004.1"/>
</dbReference>
<reference evidence="2 3" key="1">
    <citation type="submission" date="2016-05" db="EMBL/GenBank/DDBJ databases">
        <title>Draft Genome Sequences of Stenotrophomonas maltophilia Strains Sm32COP, Sm41DVV, Sm46PAILV, SmF3, SmF22, SmSOFb1 and SmCVFa1, Isolated from Different Manures, in France.</title>
        <authorList>
            <person name="Nazaret S."/>
            <person name="Bodilis J."/>
        </authorList>
    </citation>
    <scope>NUCLEOTIDE SEQUENCE [LARGE SCALE GENOMIC DNA]</scope>
    <source>
        <strain evidence="2 3">Sm46PAILV</strain>
    </source>
</reference>
<dbReference type="EMBL" id="LYVJ01000004">
    <property type="protein sequence ID" value="OBU68507.1"/>
    <property type="molecule type" value="Genomic_DNA"/>
</dbReference>
<accession>A0A1A6XY42</accession>
<comment type="caution">
    <text evidence="2">The sequence shown here is derived from an EMBL/GenBank/DDBJ whole genome shotgun (WGS) entry which is preliminary data.</text>
</comment>
<evidence type="ECO:0000313" key="3">
    <source>
        <dbReference type="Proteomes" id="UP000092256"/>
    </source>
</evidence>
<dbReference type="AlphaFoldDB" id="A0A1A6XY42"/>
<proteinExistence type="predicted"/>
<protein>
    <recommendedName>
        <fullName evidence="4">Transmembrane protein</fullName>
    </recommendedName>
</protein>
<keyword evidence="1" id="KW-0812">Transmembrane</keyword>
<gene>
    <name evidence="2" type="ORF">A9K58_06785</name>
</gene>
<feature type="transmembrane region" description="Helical" evidence="1">
    <location>
        <begin position="34"/>
        <end position="61"/>
    </location>
</feature>
<evidence type="ECO:0000256" key="1">
    <source>
        <dbReference type="SAM" id="Phobius"/>
    </source>
</evidence>
<feature type="transmembrane region" description="Helical" evidence="1">
    <location>
        <begin position="81"/>
        <end position="107"/>
    </location>
</feature>
<sequence>MTWTGFAAMLLIAVSYGWRCAYSTLRPARHRPVTFLFGGLFFLLVALACSWMAATAISTGHAHLSHRHYGTLDAWRDTEPMLFWLCIAMEYLSGLFICSYAIALVALMDR</sequence>
<keyword evidence="1" id="KW-1133">Transmembrane helix</keyword>
<evidence type="ECO:0008006" key="4">
    <source>
        <dbReference type="Google" id="ProtNLM"/>
    </source>
</evidence>
<dbReference type="OrthoDB" id="6052913at2"/>
<feature type="transmembrane region" description="Helical" evidence="1">
    <location>
        <begin position="6"/>
        <end position="22"/>
    </location>
</feature>
<name>A0A1A6XY42_STEMA</name>
<dbReference type="Proteomes" id="UP000092256">
    <property type="component" value="Unassembled WGS sequence"/>
</dbReference>